<reference evidence="1 2" key="1">
    <citation type="submission" date="2018-05" db="EMBL/GenBank/DDBJ databases">
        <title>Genomic Encyclopedia of Type Strains, Phase IV (KMG-IV): sequencing the most valuable type-strain genomes for metagenomic binning, comparative biology and taxonomic classification.</title>
        <authorList>
            <person name="Goeker M."/>
        </authorList>
    </citation>
    <scope>NUCLEOTIDE SEQUENCE [LARGE SCALE GENOMIC DNA]</scope>
    <source>
        <strain evidence="1 2">DSM 44704</strain>
    </source>
</reference>
<dbReference type="EMBL" id="QJKF01000003">
    <property type="protein sequence ID" value="PXX66430.1"/>
    <property type="molecule type" value="Genomic_DNA"/>
</dbReference>
<dbReference type="Proteomes" id="UP000247569">
    <property type="component" value="Unassembled WGS sequence"/>
</dbReference>
<comment type="caution">
    <text evidence="1">The sequence shown here is derived from an EMBL/GenBank/DDBJ whole genome shotgun (WGS) entry which is preliminary data.</text>
</comment>
<proteinExistence type="predicted"/>
<accession>A0A318K4T5</accession>
<keyword evidence="2" id="KW-1185">Reference proteome</keyword>
<protein>
    <submittedName>
        <fullName evidence="1">Uncharacterized protein</fullName>
    </submittedName>
</protein>
<sequence length="219" mass="22695">MSACNGREPLSIAIDVPGGYVALPLTDIAGSVSRAESVFAEIGPGPVSSAAPAVLQALKVLLTRATQLNAVYCGLGRHSAADGQTISSTLIVSVHEYGERKNPRLALADVLTARTSDGGTFENIEMIQVSGRPILLLDRVRELPAPDFPDRTSESAVAKVYQLEAVVSATDGTAIAAVECSTSSVEYGEEFVPMIAAMAASVEFVTSAASSRAPSSLDL</sequence>
<name>A0A318K4T5_9NOCA</name>
<evidence type="ECO:0000313" key="1">
    <source>
        <dbReference type="EMBL" id="PXX66430.1"/>
    </source>
</evidence>
<dbReference type="AlphaFoldDB" id="A0A318K4T5"/>
<evidence type="ECO:0000313" key="2">
    <source>
        <dbReference type="Proteomes" id="UP000247569"/>
    </source>
</evidence>
<organism evidence="1 2">
    <name type="scientific">Nocardia tenerifensis</name>
    <dbReference type="NCBI Taxonomy" id="228006"/>
    <lineage>
        <taxon>Bacteria</taxon>
        <taxon>Bacillati</taxon>
        <taxon>Actinomycetota</taxon>
        <taxon>Actinomycetes</taxon>
        <taxon>Mycobacteriales</taxon>
        <taxon>Nocardiaceae</taxon>
        <taxon>Nocardia</taxon>
    </lineage>
</organism>
<gene>
    <name evidence="1" type="ORF">DFR70_103178</name>
</gene>